<proteinExistence type="predicted"/>
<accession>A0A5C2RVN8</accession>
<dbReference type="InterPro" id="IPR055335">
    <property type="entry name" value="Ucp6/RUP1"/>
</dbReference>
<sequence length="680" mass="76065">MTSRPMPATPQEQADIETLSAMMGGNLDEHHALLLLRKHNNNLEKAASALLEGDTGADDPMYADLPGLEPINAPVIGPGPRTPPREPEGGVIDLTKDDDDELARALRASLFDQGTTHFGPSDRAPNPSWAMVPSNVEANAPSGMSQDDQAMSQAIEASLSYNIPEDIYHELPLEERVREGDTPVALRPTLPGEAYAALILHSLYFVPQFKHTIAQWLPLPEPGTYEMEPPRSGPAHQAWTILEMYTNMDLARMSELNVDASLRAFSTEPWGGPAERPGDVSARFYGRLVYAIENVLKYNNINNPERKHRRLMELQYGEHGAEPDDLSTHNLSVVRVNVGSSPDSNDLLSALAAEFAPPDTLKNKAPMRRHVIFEPSEVIAFELVRDSAPPSYDAAIGRKNERSTFRYPKSLYLDQFMRDSYELANQKRMTQRGLLDGIKDLEARKQKLLHFNDKDTLADLQSCLYYYENVADSNGDPKRAEEIKANKEKISQVIEKLQEDVKSIDIAIEQARGEAQTMLDCPELQQHRYDLRAVLIHDGLYGRSHLYSYVKQKGKWWKTVDYVVTEVRHPSPVSVSEETVLTDPTGLHLGAGPYFLIYSRALSPEEEDAHVDWPVDIKNNVKYNNKTFFSHLPPDVVARVVDPNSPPSSPIIPSTPSEYTISSNTVEPPESRDELMDTTD</sequence>
<reference evidence="4" key="1">
    <citation type="journal article" date="2018" name="Genome Biol. Evol.">
        <title>Genomics and development of Lentinus tigrinus, a white-rot wood-decaying mushroom with dimorphic fruiting bodies.</title>
        <authorList>
            <person name="Wu B."/>
            <person name="Xu Z."/>
            <person name="Knudson A."/>
            <person name="Carlson A."/>
            <person name="Chen N."/>
            <person name="Kovaka S."/>
            <person name="LaButti K."/>
            <person name="Lipzen A."/>
            <person name="Pennachio C."/>
            <person name="Riley R."/>
            <person name="Schakwitz W."/>
            <person name="Umezawa K."/>
            <person name="Ohm R.A."/>
            <person name="Grigoriev I.V."/>
            <person name="Nagy L.G."/>
            <person name="Gibbons J."/>
            <person name="Hibbett D."/>
        </authorList>
    </citation>
    <scope>NUCLEOTIDE SEQUENCE [LARGE SCALE GENOMIC DNA]</scope>
    <source>
        <strain evidence="4">ALCF2SS1-6</strain>
    </source>
</reference>
<feature type="compositionally biased region" description="Basic and acidic residues" evidence="2">
    <location>
        <begin position="669"/>
        <end position="680"/>
    </location>
</feature>
<name>A0A5C2RVN8_9APHY</name>
<dbReference type="Pfam" id="PF00443">
    <property type="entry name" value="UCH"/>
    <property type="match status" value="1"/>
</dbReference>
<dbReference type="InterPro" id="IPR038765">
    <property type="entry name" value="Papain-like_cys_pep_sf"/>
</dbReference>
<dbReference type="InterPro" id="IPR001394">
    <property type="entry name" value="Peptidase_C19_UCH"/>
</dbReference>
<dbReference type="OrthoDB" id="443682at2759"/>
<dbReference type="PANTHER" id="PTHR39597:SF1">
    <property type="entry name" value="UBA DOMAIN-CONTAINING PROTEIN RUP1"/>
    <property type="match status" value="1"/>
</dbReference>
<evidence type="ECO:0000256" key="1">
    <source>
        <dbReference type="SAM" id="Coils"/>
    </source>
</evidence>
<keyword evidence="1" id="KW-0175">Coiled coil</keyword>
<dbReference type="AlphaFoldDB" id="A0A5C2RVN8"/>
<dbReference type="EMBL" id="ML122308">
    <property type="protein sequence ID" value="RPD54286.1"/>
    <property type="molecule type" value="Genomic_DNA"/>
</dbReference>
<protein>
    <recommendedName>
        <fullName evidence="3">USP domain-containing protein</fullName>
    </recommendedName>
</protein>
<dbReference type="Proteomes" id="UP000313359">
    <property type="component" value="Unassembled WGS sequence"/>
</dbReference>
<dbReference type="STRING" id="1328759.A0A5C2RVN8"/>
<feature type="compositionally biased region" description="Low complexity" evidence="2">
    <location>
        <begin position="651"/>
        <end position="663"/>
    </location>
</feature>
<organism evidence="4 5">
    <name type="scientific">Lentinus tigrinus ALCF2SS1-6</name>
    <dbReference type="NCBI Taxonomy" id="1328759"/>
    <lineage>
        <taxon>Eukaryota</taxon>
        <taxon>Fungi</taxon>
        <taxon>Dikarya</taxon>
        <taxon>Basidiomycota</taxon>
        <taxon>Agaricomycotina</taxon>
        <taxon>Agaricomycetes</taxon>
        <taxon>Polyporales</taxon>
        <taxon>Polyporaceae</taxon>
        <taxon>Lentinus</taxon>
    </lineage>
</organism>
<evidence type="ECO:0000259" key="3">
    <source>
        <dbReference type="PROSITE" id="PS50235"/>
    </source>
</evidence>
<dbReference type="CDD" id="cd14279">
    <property type="entry name" value="CUE"/>
    <property type="match status" value="1"/>
</dbReference>
<dbReference type="Gene3D" id="3.90.70.10">
    <property type="entry name" value="Cysteine proteinases"/>
    <property type="match status" value="1"/>
</dbReference>
<feature type="domain" description="USP" evidence="3">
    <location>
        <begin position="184"/>
        <end position="601"/>
    </location>
</feature>
<dbReference type="PROSITE" id="PS50235">
    <property type="entry name" value="USP_3"/>
    <property type="match status" value="1"/>
</dbReference>
<dbReference type="GO" id="GO:0005829">
    <property type="term" value="C:cytosol"/>
    <property type="evidence" value="ECO:0007669"/>
    <property type="project" value="TreeGrafter"/>
</dbReference>
<gene>
    <name evidence="4" type="ORF">L227DRAFT_512069</name>
</gene>
<feature type="region of interest" description="Disordered" evidence="2">
    <location>
        <begin position="643"/>
        <end position="680"/>
    </location>
</feature>
<evidence type="ECO:0000256" key="2">
    <source>
        <dbReference type="SAM" id="MobiDB-lite"/>
    </source>
</evidence>
<evidence type="ECO:0000313" key="4">
    <source>
        <dbReference type="EMBL" id="RPD54286.1"/>
    </source>
</evidence>
<dbReference type="PANTHER" id="PTHR39597">
    <property type="entry name" value="UBA DOMAIN-CONTAINING PROTEIN RUP1"/>
    <property type="match status" value="1"/>
</dbReference>
<evidence type="ECO:0000313" key="5">
    <source>
        <dbReference type="Proteomes" id="UP000313359"/>
    </source>
</evidence>
<keyword evidence="5" id="KW-1185">Reference proteome</keyword>
<dbReference type="GO" id="GO:0004843">
    <property type="term" value="F:cysteine-type deubiquitinase activity"/>
    <property type="evidence" value="ECO:0007669"/>
    <property type="project" value="InterPro"/>
</dbReference>
<feature type="coiled-coil region" evidence="1">
    <location>
        <begin position="480"/>
        <end position="514"/>
    </location>
</feature>
<dbReference type="GO" id="GO:0016579">
    <property type="term" value="P:protein deubiquitination"/>
    <property type="evidence" value="ECO:0007669"/>
    <property type="project" value="InterPro"/>
</dbReference>
<dbReference type="GO" id="GO:0005634">
    <property type="term" value="C:nucleus"/>
    <property type="evidence" value="ECO:0007669"/>
    <property type="project" value="TreeGrafter"/>
</dbReference>
<dbReference type="CDD" id="cd02257">
    <property type="entry name" value="Peptidase_C19"/>
    <property type="match status" value="1"/>
</dbReference>
<dbReference type="InterPro" id="IPR028889">
    <property type="entry name" value="USP"/>
</dbReference>
<dbReference type="SUPFAM" id="SSF54001">
    <property type="entry name" value="Cysteine proteinases"/>
    <property type="match status" value="1"/>
</dbReference>